<accession>E9PAE9</accession>
<proteinExistence type="predicted"/>
<feature type="transmembrane region" description="Helical" evidence="1">
    <location>
        <begin position="31"/>
        <end position="52"/>
    </location>
</feature>
<evidence type="ECO:0000256" key="2">
    <source>
        <dbReference type="SAM" id="SignalP"/>
    </source>
</evidence>
<evidence type="ECO:0000313" key="3">
    <source>
        <dbReference type="EMBL" id="CAA89010.1"/>
    </source>
</evidence>
<keyword evidence="1" id="KW-1133">Transmembrane helix</keyword>
<evidence type="ECO:0000256" key="1">
    <source>
        <dbReference type="SAM" id="Phobius"/>
    </source>
</evidence>
<protein>
    <submittedName>
        <fullName evidence="3">HRF142 protein</fullName>
    </submittedName>
</protein>
<gene>
    <name evidence="3" type="primary">HRF142</name>
</gene>
<sequence>MTFFSPTAGFFLCFGFISIFGSCGASEPSKWILTGLTIAVCLGAIGSMTFLLKAQIKFHSKLMTFLDGPWDKTKFLKPSTVIPLLLTPLTVGNLGSSQFPTKSLSTIHCNFLLDNKVLTKLIRAKSQIWTFLKRKACNIQSY</sequence>
<keyword evidence="2" id="KW-0732">Signal</keyword>
<keyword evidence="1" id="KW-0472">Membrane</keyword>
<reference evidence="3" key="1">
    <citation type="journal article" date="1995" name="Yeast">
        <title>The sequence of an 11.1 kb DNA fragment between ADH4 and ADE5 on the left arm of chromosome VII, reveals the presence of eight open reading frames.</title>
        <authorList>
            <person name="Vandenbol M."/>
            <person name="Durand P."/>
            <person name="Portetelle D."/>
            <person name="Hilger F."/>
        </authorList>
    </citation>
    <scope>NUCLEOTIDE SEQUENCE</scope>
    <source>
        <strain evidence="3">S288C</strain>
    </source>
</reference>
<dbReference type="EMBL" id="Z49149">
    <property type="protein sequence ID" value="CAA89010.1"/>
    <property type="molecule type" value="Genomic_DNA"/>
</dbReference>
<name>E9PAE9_YEASX</name>
<dbReference type="AlphaFoldDB" id="E9PAE9"/>
<feature type="signal peptide" evidence="2">
    <location>
        <begin position="1"/>
        <end position="25"/>
    </location>
</feature>
<keyword evidence="1" id="KW-0812">Transmembrane</keyword>
<organism evidence="3">
    <name type="scientific">Saccharomyces cerevisiae</name>
    <name type="common">Baker's yeast</name>
    <dbReference type="NCBI Taxonomy" id="4932"/>
    <lineage>
        <taxon>Eukaryota</taxon>
        <taxon>Fungi</taxon>
        <taxon>Dikarya</taxon>
        <taxon>Ascomycota</taxon>
        <taxon>Saccharomycotina</taxon>
        <taxon>Saccharomycetes</taxon>
        <taxon>Saccharomycetales</taxon>
        <taxon>Saccharomycetaceae</taxon>
        <taxon>Saccharomyces</taxon>
    </lineage>
</organism>
<feature type="chain" id="PRO_5003245070" evidence="2">
    <location>
        <begin position="26"/>
        <end position="142"/>
    </location>
</feature>